<feature type="compositionally biased region" description="Acidic residues" evidence="1">
    <location>
        <begin position="14"/>
        <end position="25"/>
    </location>
</feature>
<feature type="compositionally biased region" description="Low complexity" evidence="1">
    <location>
        <begin position="1"/>
        <end position="13"/>
    </location>
</feature>
<dbReference type="AlphaFoldDB" id="A0A2T4UQ49"/>
<evidence type="ECO:0000313" key="2">
    <source>
        <dbReference type="EMBL" id="PTL71641.1"/>
    </source>
</evidence>
<organism evidence="2 3">
    <name type="scientific">Rathayibacter caricis DSM 15933</name>
    <dbReference type="NCBI Taxonomy" id="1328867"/>
    <lineage>
        <taxon>Bacteria</taxon>
        <taxon>Bacillati</taxon>
        <taxon>Actinomycetota</taxon>
        <taxon>Actinomycetes</taxon>
        <taxon>Micrococcales</taxon>
        <taxon>Microbacteriaceae</taxon>
        <taxon>Rathayibacter</taxon>
    </lineage>
</organism>
<protein>
    <submittedName>
        <fullName evidence="2">Uncharacterized protein</fullName>
    </submittedName>
</protein>
<name>A0A2T4UQ49_9MICO</name>
<dbReference type="EMBL" id="PZPL01000001">
    <property type="protein sequence ID" value="PTL71641.1"/>
    <property type="molecule type" value="Genomic_DNA"/>
</dbReference>
<dbReference type="Proteomes" id="UP000241085">
    <property type="component" value="Unassembled WGS sequence"/>
</dbReference>
<proteinExistence type="predicted"/>
<accession>A0A2T4UQ49</accession>
<evidence type="ECO:0000313" key="3">
    <source>
        <dbReference type="Proteomes" id="UP000241085"/>
    </source>
</evidence>
<keyword evidence="3" id="KW-1185">Reference proteome</keyword>
<reference evidence="2 3" key="1">
    <citation type="submission" date="2018-03" db="EMBL/GenBank/DDBJ databases">
        <title>Bacteriophage NCPPB3778 and a type I-E CRISPR drive the evolution of the US Biological Select Agent, Rathayibacter toxicus.</title>
        <authorList>
            <person name="Davis E.W.II."/>
            <person name="Tabima J.F."/>
            <person name="Weisberg A.J."/>
            <person name="Dantas Lopes L."/>
            <person name="Wiseman M.S."/>
            <person name="Wiseman M.S."/>
            <person name="Pupko T."/>
            <person name="Belcher M.S."/>
            <person name="Sechler A.J."/>
            <person name="Tancos M.A."/>
            <person name="Schroeder B.K."/>
            <person name="Murray T.D."/>
            <person name="Luster D.G."/>
            <person name="Schneider W.L."/>
            <person name="Rogers E."/>
            <person name="Andreote F.D."/>
            <person name="Grunwald N.J."/>
            <person name="Putnam M.L."/>
            <person name="Chang J.H."/>
        </authorList>
    </citation>
    <scope>NUCLEOTIDE SEQUENCE [LARGE SCALE GENOMIC DNA]</scope>
    <source>
        <strain evidence="2 3">DSM 15933</strain>
    </source>
</reference>
<evidence type="ECO:0000256" key="1">
    <source>
        <dbReference type="SAM" id="MobiDB-lite"/>
    </source>
</evidence>
<sequence>MTLDTTSRTSGSTDDTDSDDTDSTDGTDGGAVDQTAAAPAQDLAHPGAVFTAVTSGGLEQWRIVAVLGIRVLAERLEGAASPAGTERRSFTLRFVRYRLSLPSEIAPEPQEAPERRDRR</sequence>
<dbReference type="RefSeq" id="WP_107573485.1">
    <property type="nucleotide sequence ID" value="NZ_PZPL01000001.1"/>
</dbReference>
<gene>
    <name evidence="2" type="ORF">C1I63_01450</name>
</gene>
<comment type="caution">
    <text evidence="2">The sequence shown here is derived from an EMBL/GenBank/DDBJ whole genome shotgun (WGS) entry which is preliminary data.</text>
</comment>
<feature type="region of interest" description="Disordered" evidence="1">
    <location>
        <begin position="1"/>
        <end position="45"/>
    </location>
</feature>